<proteinExistence type="predicted"/>
<keyword evidence="3" id="KW-1185">Reference proteome</keyword>
<protein>
    <submittedName>
        <fullName evidence="2">Methionyl-tRNA formyltransferase</fullName>
    </submittedName>
</protein>
<accession>A0ABY1GD20</accession>
<comment type="caution">
    <text evidence="2">The sequence shown here is derived from an EMBL/GenBank/DDBJ whole genome shotgun (WGS) entry which is preliminary data.</text>
</comment>
<dbReference type="InterPro" id="IPR049355">
    <property type="entry name" value="Formyl_trans-like_C"/>
</dbReference>
<evidence type="ECO:0000259" key="1">
    <source>
        <dbReference type="Pfam" id="PF21553"/>
    </source>
</evidence>
<evidence type="ECO:0000313" key="2">
    <source>
        <dbReference type="EMBL" id="SFT49155.1"/>
    </source>
</evidence>
<dbReference type="CDD" id="cd08821">
    <property type="entry name" value="FMT_core_like_1"/>
    <property type="match status" value="1"/>
</dbReference>
<dbReference type="Gene3D" id="3.40.50.170">
    <property type="entry name" value="Formyl transferase, N-terminal domain"/>
    <property type="match status" value="1"/>
</dbReference>
<dbReference type="SUPFAM" id="SSF50486">
    <property type="entry name" value="FMT C-terminal domain-like"/>
    <property type="match status" value="1"/>
</dbReference>
<organism evidence="2 3">
    <name type="scientific">Pseudoalteromonas lipolytica</name>
    <dbReference type="NCBI Taxonomy" id="570156"/>
    <lineage>
        <taxon>Bacteria</taxon>
        <taxon>Pseudomonadati</taxon>
        <taxon>Pseudomonadota</taxon>
        <taxon>Gammaproteobacteria</taxon>
        <taxon>Alteromonadales</taxon>
        <taxon>Pseudoalteromonadaceae</taxon>
        <taxon>Pseudoalteromonas</taxon>
    </lineage>
</organism>
<dbReference type="Gene3D" id="3.10.25.20">
    <property type="match status" value="1"/>
</dbReference>
<dbReference type="EMBL" id="FPAZ01000003">
    <property type="protein sequence ID" value="SFT49155.1"/>
    <property type="molecule type" value="Genomic_DNA"/>
</dbReference>
<dbReference type="RefSeq" id="WP_074988686.1">
    <property type="nucleotide sequence ID" value="NZ_FPAZ01000003.1"/>
</dbReference>
<reference evidence="2 3" key="1">
    <citation type="submission" date="2016-10" db="EMBL/GenBank/DDBJ databases">
        <authorList>
            <person name="Varghese N."/>
            <person name="Submissions S."/>
        </authorList>
    </citation>
    <scope>NUCLEOTIDE SEQUENCE [LARGE SCALE GENOMIC DNA]</scope>
    <source>
        <strain evidence="2 3">CGMCC 1.8499</strain>
    </source>
</reference>
<dbReference type="SUPFAM" id="SSF53328">
    <property type="entry name" value="Formyltransferase"/>
    <property type="match status" value="1"/>
</dbReference>
<sequence>MNNYVVATIKSWNIDAFHQRAKQWEGNWHLFTEKEQLTIENLRKINPRYIFFPHWSWLVPNSILTEFNCICFHMTDLPYGRGGSPLQNLIILGHNKTKLSALKMSPELDAGPIYLKESLSLEGSATDIFKRATETTFDMINTIIKSTPSPTPQQGKVVKFTRRKPAESELNSSMSLEEVFDTIRMLDAESYPKAFIELGNIRFELSDVYKSGNELKATVTIHEKSE</sequence>
<dbReference type="Proteomes" id="UP000183805">
    <property type="component" value="Unassembled WGS sequence"/>
</dbReference>
<dbReference type="InterPro" id="IPR011034">
    <property type="entry name" value="Formyl_transferase-like_C_sf"/>
</dbReference>
<dbReference type="InterPro" id="IPR036477">
    <property type="entry name" value="Formyl_transf_N_sf"/>
</dbReference>
<gene>
    <name evidence="2" type="ORF">SAMN04487854_103283</name>
</gene>
<name>A0ABY1GD20_9GAMM</name>
<feature type="domain" description="Methionyl-tRNA formyltransferase-like C-terminal" evidence="1">
    <location>
        <begin position="165"/>
        <end position="221"/>
    </location>
</feature>
<dbReference type="Pfam" id="PF21553">
    <property type="entry name" value="Formyl_trans_C_2"/>
    <property type="match status" value="1"/>
</dbReference>
<evidence type="ECO:0000313" key="3">
    <source>
        <dbReference type="Proteomes" id="UP000183805"/>
    </source>
</evidence>